<protein>
    <recommendedName>
        <fullName evidence="1">[acyl-carrier-protein] S-malonyltransferase</fullName>
        <ecNumber evidence="1">2.3.1.39</ecNumber>
    </recommendedName>
</protein>
<evidence type="ECO:0000256" key="1">
    <source>
        <dbReference type="ARBA" id="ARBA00013258"/>
    </source>
</evidence>
<dbReference type="PANTHER" id="PTHR42681">
    <property type="entry name" value="MALONYL-COA-ACYL CARRIER PROTEIN TRANSACYLASE, MITOCHONDRIAL"/>
    <property type="match status" value="1"/>
</dbReference>
<dbReference type="Gene3D" id="3.30.70.250">
    <property type="entry name" value="Malonyl-CoA ACP transacylase, ACP-binding"/>
    <property type="match status" value="1"/>
</dbReference>
<dbReference type="RefSeq" id="WP_086583213.1">
    <property type="nucleotide sequence ID" value="NZ_CP127854.1"/>
</dbReference>
<dbReference type="InterPro" id="IPR016035">
    <property type="entry name" value="Acyl_Trfase/lysoPLipase"/>
</dbReference>
<dbReference type="EC" id="2.3.1.39" evidence="1"/>
<dbReference type="SUPFAM" id="SSF52151">
    <property type="entry name" value="FabD/lysophospholipase-like"/>
    <property type="match status" value="1"/>
</dbReference>
<dbReference type="InterPro" id="IPR050858">
    <property type="entry name" value="Mal-CoA-ACP_Trans/PKS_FabD"/>
</dbReference>
<accession>A0A252CB53</accession>
<dbReference type="GO" id="GO:0005829">
    <property type="term" value="C:cytosol"/>
    <property type="evidence" value="ECO:0007669"/>
    <property type="project" value="TreeGrafter"/>
</dbReference>
<sequence length="283" mass="32994">MSKIILYGGQGNIKLQDLIKLSKTNMGKKIISKLRDTNYESFLYFKKMLKGEVPLSESHASMLGTFIYNLWKTQDIDLSEISYFSSHSAGIFNVLMASGSSSFDKILIFIEKRAELVGNLKRKEEMWFTVTTSIEKLRPIIKKLNDVEFAITTNPTTCVLAFSEEKKDELMEVIQTSGLEIRIKKLNLKVPYHTKFLNSLEEKYRQLVKELDIQQNDEFNYIYSLDNLEDEIINQLTNEFNWYGILEEIINKKLITYDLTSNGFIQKQIRGLYKQINDNKEKM</sequence>
<name>A0A252CB53_9LACT</name>
<dbReference type="InterPro" id="IPR001227">
    <property type="entry name" value="Ac_transferase_dom_sf"/>
</dbReference>
<dbReference type="Proteomes" id="UP000194606">
    <property type="component" value="Unassembled WGS sequence"/>
</dbReference>
<keyword evidence="3" id="KW-0012">Acyltransferase</keyword>
<dbReference type="AlphaFoldDB" id="A0A252CB53"/>
<dbReference type="GO" id="GO:0006633">
    <property type="term" value="P:fatty acid biosynthetic process"/>
    <property type="evidence" value="ECO:0007669"/>
    <property type="project" value="TreeGrafter"/>
</dbReference>
<comment type="catalytic activity">
    <reaction evidence="4">
        <text>holo-[ACP] + malonyl-CoA = malonyl-[ACP] + CoA</text>
        <dbReference type="Rhea" id="RHEA:41792"/>
        <dbReference type="Rhea" id="RHEA-COMP:9623"/>
        <dbReference type="Rhea" id="RHEA-COMP:9685"/>
        <dbReference type="ChEBI" id="CHEBI:57287"/>
        <dbReference type="ChEBI" id="CHEBI:57384"/>
        <dbReference type="ChEBI" id="CHEBI:64479"/>
        <dbReference type="ChEBI" id="CHEBI:78449"/>
        <dbReference type="EC" id="2.3.1.39"/>
    </reaction>
</comment>
<evidence type="ECO:0000313" key="6">
    <source>
        <dbReference type="Proteomes" id="UP000194606"/>
    </source>
</evidence>
<organism evidence="5 6">
    <name type="scientific">Lactococcus petauri</name>
    <dbReference type="NCBI Taxonomy" id="1940789"/>
    <lineage>
        <taxon>Bacteria</taxon>
        <taxon>Bacillati</taxon>
        <taxon>Bacillota</taxon>
        <taxon>Bacilli</taxon>
        <taxon>Lactobacillales</taxon>
        <taxon>Streptococcaceae</taxon>
        <taxon>Lactococcus</taxon>
    </lineage>
</organism>
<dbReference type="GO" id="GO:0004314">
    <property type="term" value="F:[acyl-carrier-protein] S-malonyltransferase activity"/>
    <property type="evidence" value="ECO:0007669"/>
    <property type="project" value="UniProtKB-EC"/>
</dbReference>
<evidence type="ECO:0000256" key="2">
    <source>
        <dbReference type="ARBA" id="ARBA00022679"/>
    </source>
</evidence>
<comment type="caution">
    <text evidence="5">The sequence shown here is derived from an EMBL/GenBank/DDBJ whole genome shotgun (WGS) entry which is preliminary data.</text>
</comment>
<proteinExistence type="predicted"/>
<evidence type="ECO:0000256" key="3">
    <source>
        <dbReference type="ARBA" id="ARBA00023315"/>
    </source>
</evidence>
<evidence type="ECO:0000313" key="5">
    <source>
        <dbReference type="EMBL" id="OUK03748.1"/>
    </source>
</evidence>
<dbReference type="Gene3D" id="3.40.366.10">
    <property type="entry name" value="Malonyl-Coenzyme A Acyl Carrier Protein, domain 2"/>
    <property type="match status" value="1"/>
</dbReference>
<dbReference type="EMBL" id="MUIZ01000007">
    <property type="protein sequence ID" value="OUK03748.1"/>
    <property type="molecule type" value="Genomic_DNA"/>
</dbReference>
<keyword evidence="2" id="KW-0808">Transferase</keyword>
<evidence type="ECO:0000256" key="4">
    <source>
        <dbReference type="ARBA" id="ARBA00048462"/>
    </source>
</evidence>
<dbReference type="PANTHER" id="PTHR42681:SF1">
    <property type="entry name" value="MALONYL-COA-ACYL CARRIER PROTEIN TRANSACYLASE, MITOCHONDRIAL"/>
    <property type="match status" value="1"/>
</dbReference>
<reference evidence="5 6" key="1">
    <citation type="submission" date="2017-02" db="EMBL/GenBank/DDBJ databases">
        <authorList>
            <person name="Peterson S.W."/>
        </authorList>
    </citation>
    <scope>NUCLEOTIDE SEQUENCE [LARGE SCALE GENOMIC DNA]</scope>
    <source>
        <strain evidence="5">159469</strain>
    </source>
</reference>
<gene>
    <name evidence="5" type="ORF">BZZ03_10180</name>
</gene>